<dbReference type="RefSeq" id="WP_047133416.1">
    <property type="nucleotide sequence ID" value="NZ_CZVJ01000042.1"/>
</dbReference>
<dbReference type="InterPro" id="IPR027383">
    <property type="entry name" value="Znf_put"/>
</dbReference>
<feature type="domain" description="Putative zinc-finger" evidence="2">
    <location>
        <begin position="10"/>
        <end position="38"/>
    </location>
</feature>
<accession>A0A0P1LRR5</accession>
<organism evidence="3 4">
    <name type="scientific">Candidatus Kryptonium thompsonii</name>
    <dbReference type="NCBI Taxonomy" id="1633631"/>
    <lineage>
        <taxon>Bacteria</taxon>
        <taxon>Pseudomonadati</taxon>
        <taxon>Candidatus Kryptoniota</taxon>
        <taxon>Candidatus Kryptonium</taxon>
    </lineage>
</organism>
<evidence type="ECO:0000256" key="1">
    <source>
        <dbReference type="SAM" id="Phobius"/>
    </source>
</evidence>
<dbReference type="OrthoDB" id="7549755at2"/>
<dbReference type="EMBL" id="FAOP01000003">
    <property type="protein sequence ID" value="CUU02825.1"/>
    <property type="molecule type" value="Genomic_DNA"/>
</dbReference>
<dbReference type="InterPro" id="IPR041916">
    <property type="entry name" value="Anti_sigma_zinc_sf"/>
</dbReference>
<name>A0A0P1LRR5_9BACT</name>
<proteinExistence type="predicted"/>
<accession>A0A0S4MVS4</accession>
<dbReference type="Pfam" id="PF13490">
    <property type="entry name" value="zf-HC2"/>
    <property type="match status" value="1"/>
</dbReference>
<protein>
    <submittedName>
        <fullName evidence="3">Transmembrane transcriptional regulator (Anti-sigma factor RsiW)</fullName>
    </submittedName>
</protein>
<keyword evidence="1 3" id="KW-0812">Transmembrane</keyword>
<keyword evidence="1" id="KW-1133">Transmembrane helix</keyword>
<accession>A0A0P1M6P6</accession>
<reference evidence="3 4" key="1">
    <citation type="submission" date="2015-11" db="EMBL/GenBank/DDBJ databases">
        <authorList>
            <person name="Zhang Y."/>
            <person name="Guo Z."/>
        </authorList>
    </citation>
    <scope>NUCLEOTIDE SEQUENCE [LARGE SCALE GENOMIC DNA]</scope>
    <source>
        <strain evidence="3">JGI-4</strain>
    </source>
</reference>
<evidence type="ECO:0000259" key="2">
    <source>
        <dbReference type="Pfam" id="PF13490"/>
    </source>
</evidence>
<accession>A0A0P1NXU9</accession>
<gene>
    <name evidence="3" type="ORF">JGI4_00609</name>
</gene>
<evidence type="ECO:0000313" key="3">
    <source>
        <dbReference type="EMBL" id="CUU02825.1"/>
    </source>
</evidence>
<dbReference type="STRING" id="1633631.GCA_001442925_00609"/>
<accession>A0A0N7MP02</accession>
<dbReference type="Gene3D" id="1.10.10.1320">
    <property type="entry name" value="Anti-sigma factor, zinc-finger domain"/>
    <property type="match status" value="1"/>
</dbReference>
<sequence length="264" mass="30726">MIDHKTIKVWINLYLDGELAGDELEQFKQHIKECAECAKILKQQRDFVDSIRILKEEINIDFNDFKTELVKQIEKFKPKKSKTFIRSFSLVMVAIFFIGVLLTIYFYSQRTDLAAIAVENHIRQINGQLPLEIQTSSEAEISNWFDKKLKFNFRLPRYPDPSNQPYRIKGARLVALNNDYAALVSYEMDGRPMTLLVAPSKSASPHGKRKVNFKDINFYLDTRDGFNILSWTDKGLTYALVFDFENFDWKKPCIVCHSSGTKEM</sequence>
<evidence type="ECO:0000313" key="4">
    <source>
        <dbReference type="Proteomes" id="UP000182011"/>
    </source>
</evidence>
<dbReference type="Proteomes" id="UP000182011">
    <property type="component" value="Unassembled WGS sequence"/>
</dbReference>
<feature type="transmembrane region" description="Helical" evidence="1">
    <location>
        <begin position="84"/>
        <end position="107"/>
    </location>
</feature>
<accession>A0A0P1LM07</accession>
<dbReference type="AlphaFoldDB" id="A0A0P1LRR5"/>
<keyword evidence="1" id="KW-0472">Membrane</keyword>